<feature type="transmembrane region" description="Helical" evidence="1">
    <location>
        <begin position="54"/>
        <end position="76"/>
    </location>
</feature>
<comment type="caution">
    <text evidence="2">The sequence shown here is derived from an EMBL/GenBank/DDBJ whole genome shotgun (WGS) entry which is preliminary data.</text>
</comment>
<dbReference type="RefSeq" id="WP_185128814.1">
    <property type="nucleotide sequence ID" value="NZ_JACJVO010000009.1"/>
</dbReference>
<keyword evidence="1" id="KW-1133">Transmembrane helix</keyword>
<evidence type="ECO:0000313" key="3">
    <source>
        <dbReference type="Proteomes" id="UP000564644"/>
    </source>
</evidence>
<keyword evidence="1" id="KW-0812">Transmembrane</keyword>
<protein>
    <submittedName>
        <fullName evidence="2">Uncharacterized protein</fullName>
    </submittedName>
</protein>
<feature type="transmembrane region" description="Helical" evidence="1">
    <location>
        <begin position="129"/>
        <end position="154"/>
    </location>
</feature>
<gene>
    <name evidence="2" type="ORF">H7C18_09700</name>
</gene>
<feature type="transmembrane region" description="Helical" evidence="1">
    <location>
        <begin position="160"/>
        <end position="179"/>
    </location>
</feature>
<name>A0A7X0SJM4_9BACL</name>
<dbReference type="AlphaFoldDB" id="A0A7X0SJM4"/>
<feature type="transmembrane region" description="Helical" evidence="1">
    <location>
        <begin position="29"/>
        <end position="47"/>
    </location>
</feature>
<feature type="transmembrane region" description="Helical" evidence="1">
    <location>
        <begin position="88"/>
        <end position="108"/>
    </location>
</feature>
<sequence>MKFVLGALILAFVSNTVQTESLQDISPLVNIIILFFLITIILRLRLFHAFIMVAIGYVVQAFVQWVLYSTLIHYGVFKEIEPYTRNGYSVQGMTFMAICLISAFIYYTKGGFSYIQSHSRFYKDSFRGNKLFVVFMAIGLIILIGVNVVYIASYEIPSDLLTAMVAILVVLIILIYFSIRKDG</sequence>
<dbReference type="EMBL" id="JACJVO010000009">
    <property type="protein sequence ID" value="MBB6731179.1"/>
    <property type="molecule type" value="Genomic_DNA"/>
</dbReference>
<evidence type="ECO:0000313" key="2">
    <source>
        <dbReference type="EMBL" id="MBB6731179.1"/>
    </source>
</evidence>
<keyword evidence="1" id="KW-0472">Membrane</keyword>
<reference evidence="2 3" key="1">
    <citation type="submission" date="2020-08" db="EMBL/GenBank/DDBJ databases">
        <title>Cohnella phylogeny.</title>
        <authorList>
            <person name="Dunlap C."/>
        </authorList>
    </citation>
    <scope>NUCLEOTIDE SEQUENCE [LARGE SCALE GENOMIC DNA]</scope>
    <source>
        <strain evidence="2 3">CBP 2801</strain>
    </source>
</reference>
<organism evidence="2 3">
    <name type="scientific">Cohnella zeiphila</name>
    <dbReference type="NCBI Taxonomy" id="2761120"/>
    <lineage>
        <taxon>Bacteria</taxon>
        <taxon>Bacillati</taxon>
        <taxon>Bacillota</taxon>
        <taxon>Bacilli</taxon>
        <taxon>Bacillales</taxon>
        <taxon>Paenibacillaceae</taxon>
        <taxon>Cohnella</taxon>
    </lineage>
</organism>
<proteinExistence type="predicted"/>
<keyword evidence="3" id="KW-1185">Reference proteome</keyword>
<accession>A0A7X0SJM4</accession>
<evidence type="ECO:0000256" key="1">
    <source>
        <dbReference type="SAM" id="Phobius"/>
    </source>
</evidence>
<dbReference type="Proteomes" id="UP000564644">
    <property type="component" value="Unassembled WGS sequence"/>
</dbReference>